<feature type="domain" description="Ice-binding protein C-terminal" evidence="2">
    <location>
        <begin position="175"/>
        <end position="197"/>
    </location>
</feature>
<dbReference type="AlphaFoldDB" id="A0A7W9U6T7"/>
<accession>A0A7W9U6T7</accession>
<feature type="chain" id="PRO_5031251617" description="Ice-binding protein C-terminal domain-containing protein" evidence="1">
    <location>
        <begin position="21"/>
        <end position="200"/>
    </location>
</feature>
<comment type="caution">
    <text evidence="3">The sequence shown here is derived from an EMBL/GenBank/DDBJ whole genome shotgun (WGS) entry which is preliminary data.</text>
</comment>
<evidence type="ECO:0000313" key="3">
    <source>
        <dbReference type="EMBL" id="MBB6132681.1"/>
    </source>
</evidence>
<dbReference type="RefSeq" id="WP_183551225.1">
    <property type="nucleotide sequence ID" value="NZ_JACHBX010000001.1"/>
</dbReference>
<evidence type="ECO:0000256" key="1">
    <source>
        <dbReference type="SAM" id="SignalP"/>
    </source>
</evidence>
<dbReference type="EMBL" id="JACHBX010000001">
    <property type="protein sequence ID" value="MBB6132681.1"/>
    <property type="molecule type" value="Genomic_DNA"/>
</dbReference>
<dbReference type="InterPro" id="IPR013424">
    <property type="entry name" value="Ice-binding_C"/>
</dbReference>
<proteinExistence type="predicted"/>
<protein>
    <recommendedName>
        <fullName evidence="2">Ice-binding protein C-terminal domain-containing protein</fullName>
    </recommendedName>
</protein>
<evidence type="ECO:0000259" key="2">
    <source>
        <dbReference type="Pfam" id="PF07589"/>
    </source>
</evidence>
<feature type="signal peptide" evidence="1">
    <location>
        <begin position="1"/>
        <end position="20"/>
    </location>
</feature>
<gene>
    <name evidence="3" type="ORF">HD842_000792</name>
</gene>
<dbReference type="Proteomes" id="UP000540787">
    <property type="component" value="Unassembled WGS sequence"/>
</dbReference>
<organism evidence="3 4">
    <name type="scientific">Massilia aurea</name>
    <dbReference type="NCBI Taxonomy" id="373040"/>
    <lineage>
        <taxon>Bacteria</taxon>
        <taxon>Pseudomonadati</taxon>
        <taxon>Pseudomonadota</taxon>
        <taxon>Betaproteobacteria</taxon>
        <taxon>Burkholderiales</taxon>
        <taxon>Oxalobacteraceae</taxon>
        <taxon>Telluria group</taxon>
        <taxon>Massilia</taxon>
    </lineage>
</organism>
<evidence type="ECO:0000313" key="4">
    <source>
        <dbReference type="Proteomes" id="UP000540787"/>
    </source>
</evidence>
<dbReference type="Pfam" id="PF07589">
    <property type="entry name" value="PEP-CTERM"/>
    <property type="match status" value="1"/>
</dbReference>
<dbReference type="NCBIfam" id="TIGR02595">
    <property type="entry name" value="PEP_CTERM"/>
    <property type="match status" value="1"/>
</dbReference>
<reference evidence="3 4" key="1">
    <citation type="submission" date="2020-08" db="EMBL/GenBank/DDBJ databases">
        <title>The Agave Microbiome: Exploring the role of microbial communities in plant adaptations to desert environments.</title>
        <authorList>
            <person name="Partida-Martinez L.P."/>
        </authorList>
    </citation>
    <scope>NUCLEOTIDE SEQUENCE [LARGE SCALE GENOMIC DNA]</scope>
    <source>
        <strain evidence="3 4">AT3.2</strain>
    </source>
</reference>
<keyword evidence="4" id="KW-1185">Reference proteome</keyword>
<sequence>MIKSIIALAAGALFSVNASAGYVQYDLNGPLSGHVIQHDTDKSIAYFNLDLSIDGVGRPFRMWLAPQAGDGSTQLTYATTSFRGQGPTNFGIYSDFGADQYTSLGVTFSKGINGGFSYVANYTSSIFFIGGFQDFAGQHIGSASVGIVNPRFAAELDELGGYYDTLYTHIIPTFVPEPGSITLLAIGAIGFLSTRRRCQA</sequence>
<name>A0A7W9U6T7_9BURK</name>
<keyword evidence="1" id="KW-0732">Signal</keyword>